<dbReference type="PANTHER" id="PTHR34477">
    <property type="entry name" value="UPF0213 PROTEIN YHBQ"/>
    <property type="match status" value="1"/>
</dbReference>
<organism evidence="3 4">
    <name type="scientific">Halobacillus campisalis</name>
    <dbReference type="NCBI Taxonomy" id="435909"/>
    <lineage>
        <taxon>Bacteria</taxon>
        <taxon>Bacillati</taxon>
        <taxon>Bacillota</taxon>
        <taxon>Bacilli</taxon>
        <taxon>Bacillales</taxon>
        <taxon>Bacillaceae</taxon>
        <taxon>Halobacillus</taxon>
    </lineage>
</organism>
<dbReference type="InterPro" id="IPR035901">
    <property type="entry name" value="GIY-YIG_endonuc_sf"/>
</dbReference>
<comment type="caution">
    <text evidence="3">The sequence shown here is derived from an EMBL/GenBank/DDBJ whole genome shotgun (WGS) entry which is preliminary data.</text>
</comment>
<evidence type="ECO:0000256" key="1">
    <source>
        <dbReference type="ARBA" id="ARBA00007435"/>
    </source>
</evidence>
<dbReference type="PROSITE" id="PS50164">
    <property type="entry name" value="GIY_YIG"/>
    <property type="match status" value="1"/>
</dbReference>
<gene>
    <name evidence="3" type="ORF">ACFQMN_15810</name>
</gene>
<proteinExistence type="inferred from homology"/>
<dbReference type="Proteomes" id="UP001596494">
    <property type="component" value="Unassembled WGS sequence"/>
</dbReference>
<protein>
    <submittedName>
        <fullName evidence="3">GIY-YIG nuclease family protein</fullName>
    </submittedName>
</protein>
<dbReference type="SUPFAM" id="SSF82771">
    <property type="entry name" value="GIY-YIG endonuclease"/>
    <property type="match status" value="1"/>
</dbReference>
<sequence length="98" mass="11409">MESKHAVYMIRCKDGSLYTGYTNDLNARLQKHADGKGAKYTRGRGPFTLEYCQTFASKTEAMQQEYQIKQWPRVKKEEWIVLKNGGERDAYSKELYSS</sequence>
<dbReference type="PANTHER" id="PTHR34477:SF1">
    <property type="entry name" value="UPF0213 PROTEIN YHBQ"/>
    <property type="match status" value="1"/>
</dbReference>
<dbReference type="InterPro" id="IPR050190">
    <property type="entry name" value="UPF0213_domain"/>
</dbReference>
<dbReference type="CDD" id="cd10456">
    <property type="entry name" value="GIY-YIG_UPF0213"/>
    <property type="match status" value="1"/>
</dbReference>
<comment type="similarity">
    <text evidence="1">Belongs to the UPF0213 family.</text>
</comment>
<dbReference type="InterPro" id="IPR000305">
    <property type="entry name" value="GIY-YIG_endonuc"/>
</dbReference>
<evidence type="ECO:0000313" key="3">
    <source>
        <dbReference type="EMBL" id="MFC7322332.1"/>
    </source>
</evidence>
<evidence type="ECO:0000313" key="4">
    <source>
        <dbReference type="Proteomes" id="UP001596494"/>
    </source>
</evidence>
<keyword evidence="4" id="KW-1185">Reference proteome</keyword>
<dbReference type="SMART" id="SM00465">
    <property type="entry name" value="GIYc"/>
    <property type="match status" value="1"/>
</dbReference>
<dbReference type="EMBL" id="JBHTBY010000016">
    <property type="protein sequence ID" value="MFC7322332.1"/>
    <property type="molecule type" value="Genomic_DNA"/>
</dbReference>
<reference evidence="4" key="1">
    <citation type="journal article" date="2019" name="Int. J. Syst. Evol. Microbiol.">
        <title>The Global Catalogue of Microorganisms (GCM) 10K type strain sequencing project: providing services to taxonomists for standard genome sequencing and annotation.</title>
        <authorList>
            <consortium name="The Broad Institute Genomics Platform"/>
            <consortium name="The Broad Institute Genome Sequencing Center for Infectious Disease"/>
            <person name="Wu L."/>
            <person name="Ma J."/>
        </authorList>
    </citation>
    <scope>NUCLEOTIDE SEQUENCE [LARGE SCALE GENOMIC DNA]</scope>
    <source>
        <strain evidence="4">CCUG 73951</strain>
    </source>
</reference>
<dbReference type="Gene3D" id="3.40.1440.10">
    <property type="entry name" value="GIY-YIG endonuclease"/>
    <property type="match status" value="1"/>
</dbReference>
<accession>A0ABW2K959</accession>
<dbReference type="Pfam" id="PF01541">
    <property type="entry name" value="GIY-YIG"/>
    <property type="match status" value="1"/>
</dbReference>
<name>A0ABW2K959_9BACI</name>
<dbReference type="RefSeq" id="WP_289217220.1">
    <property type="nucleotide sequence ID" value="NZ_JAPVRC010000014.1"/>
</dbReference>
<evidence type="ECO:0000259" key="2">
    <source>
        <dbReference type="PROSITE" id="PS50164"/>
    </source>
</evidence>
<feature type="domain" description="GIY-YIG" evidence="2">
    <location>
        <begin position="3"/>
        <end position="81"/>
    </location>
</feature>